<keyword evidence="5 7" id="KW-1133">Transmembrane helix</keyword>
<keyword evidence="4 7" id="KW-0812">Transmembrane</keyword>
<dbReference type="PROSITE" id="PS50928">
    <property type="entry name" value="ABC_TM1"/>
    <property type="match status" value="1"/>
</dbReference>
<dbReference type="PANTHER" id="PTHR30193:SF1">
    <property type="entry name" value="ABC TRANSPORTER PERMEASE PROTEIN YESP-RELATED"/>
    <property type="match status" value="1"/>
</dbReference>
<dbReference type="PANTHER" id="PTHR30193">
    <property type="entry name" value="ABC TRANSPORTER PERMEASE PROTEIN"/>
    <property type="match status" value="1"/>
</dbReference>
<organism evidence="10 11">
    <name type="scientific">Symbiobacterium thermophilum</name>
    <dbReference type="NCBI Taxonomy" id="2734"/>
    <lineage>
        <taxon>Bacteria</taxon>
        <taxon>Bacillati</taxon>
        <taxon>Bacillota</taxon>
        <taxon>Clostridia</taxon>
        <taxon>Eubacteriales</taxon>
        <taxon>Symbiobacteriaceae</taxon>
        <taxon>Symbiobacterium</taxon>
    </lineage>
</organism>
<proteinExistence type="inferred from homology"/>
<evidence type="ECO:0000256" key="6">
    <source>
        <dbReference type="ARBA" id="ARBA00023136"/>
    </source>
</evidence>
<dbReference type="InterPro" id="IPR051393">
    <property type="entry name" value="ABC_transporter_permease"/>
</dbReference>
<reference evidence="9" key="3">
    <citation type="submission" date="2017-11" db="EMBL/GenBank/DDBJ databases">
        <title>Three new genomes from thermophilic consortium.</title>
        <authorList>
            <person name="Quaggio R."/>
            <person name="Amgarten D."/>
            <person name="Setubal J.C."/>
        </authorList>
    </citation>
    <scope>NUCLEOTIDE SEQUENCE</scope>
    <source>
        <strain evidence="9">ZCTH01-B2</strain>
    </source>
</reference>
<dbReference type="InterPro" id="IPR035906">
    <property type="entry name" value="MetI-like_sf"/>
</dbReference>
<sequence>MQRGIPVSNPYLYTLVRWVAVGVGMLLLMLLTYGLLRAFRARRSTAAGYALILPWLLGLIIWQLFPILYSLYLSFTAYDVLTPPRWVGLKNYIDMFTRDTRFWPSVRLTVLYSVISVPLGVLGALGTASLLAREVRGIGFWRTLYYVPAVLPAAATALLWRWMFASRGLINSLLSPVYRLLNMEPLSWFSDERLVLPSFIIMSFWGVFGANTVILLAALKNVPKELKEAALVDGAGPWTVFSRITVPMISPALLYVTIMGVIGAMQNFTAPLFIATPSSAGTFLNVYVYQQGFTQFKMGYASAVAWFLMVLILILTAIVWKWSDAYVYYEGELRQR</sequence>
<evidence type="ECO:0000256" key="4">
    <source>
        <dbReference type="ARBA" id="ARBA00022692"/>
    </source>
</evidence>
<dbReference type="GO" id="GO:0005886">
    <property type="term" value="C:plasma membrane"/>
    <property type="evidence" value="ECO:0007669"/>
    <property type="project" value="UniProtKB-SubCell"/>
</dbReference>
<dbReference type="EMBL" id="PIUK01000015">
    <property type="protein sequence ID" value="MBY6275177.1"/>
    <property type="molecule type" value="Genomic_DNA"/>
</dbReference>
<comment type="subcellular location">
    <subcellularLocation>
        <location evidence="1 7">Cell membrane</location>
        <topology evidence="1 7">Multi-pass membrane protein</topology>
    </subcellularLocation>
</comment>
<dbReference type="SUPFAM" id="SSF161098">
    <property type="entry name" value="MetI-like"/>
    <property type="match status" value="1"/>
</dbReference>
<accession>A0A1Y2T708</accession>
<evidence type="ECO:0000256" key="1">
    <source>
        <dbReference type="ARBA" id="ARBA00004651"/>
    </source>
</evidence>
<dbReference type="Proteomes" id="UP000194267">
    <property type="component" value="Unassembled WGS sequence"/>
</dbReference>
<feature type="transmembrane region" description="Helical" evidence="7">
    <location>
        <begin position="48"/>
        <end position="72"/>
    </location>
</feature>
<evidence type="ECO:0000259" key="8">
    <source>
        <dbReference type="PROSITE" id="PS50928"/>
    </source>
</evidence>
<reference evidence="11" key="1">
    <citation type="submission" date="2016-04" db="EMBL/GenBank/DDBJ databases">
        <authorList>
            <person name="Antunes L.P."/>
            <person name="Martins L.F."/>
            <person name="Pereira R.V."/>
            <person name="Thomas A.M."/>
            <person name="Barbosa D."/>
            <person name="Nascimento L."/>
            <person name="Silva G.M."/>
            <person name="Condomitti G.W."/>
            <person name="Digiampietri L.A."/>
            <person name="Lombardi K.C."/>
            <person name="Ramos P.L."/>
            <person name="Quaggio R.B."/>
            <person name="Oliveira J.C."/>
            <person name="Pascon R.C."/>
            <person name="Cruz J.B."/>
            <person name="Silva A.M."/>
            <person name="Setubal J.C."/>
        </authorList>
    </citation>
    <scope>NUCLEOTIDE SEQUENCE [LARGE SCALE GENOMIC DNA]</scope>
</reference>
<name>A0A1Y2T708_SYMTR</name>
<reference evidence="10" key="2">
    <citation type="submission" date="2016-04" db="EMBL/GenBank/DDBJ databases">
        <authorList>
            <person name="Evans L.H."/>
            <person name="Alamgir A."/>
            <person name="Owens N."/>
            <person name="Weber N.D."/>
            <person name="Virtaneva K."/>
            <person name="Barbian K."/>
            <person name="Babar A."/>
            <person name="Rosenke K."/>
        </authorList>
    </citation>
    <scope>NUCLEOTIDE SEQUENCE [LARGE SCALE GENOMIC DNA]</scope>
    <source>
        <strain evidence="10">G2</strain>
    </source>
</reference>
<dbReference type="EMBL" id="LWLV01000044">
    <property type="protein sequence ID" value="OTA42188.1"/>
    <property type="molecule type" value="Genomic_DNA"/>
</dbReference>
<feature type="domain" description="ABC transmembrane type-1" evidence="8">
    <location>
        <begin position="102"/>
        <end position="319"/>
    </location>
</feature>
<evidence type="ECO:0000256" key="7">
    <source>
        <dbReference type="RuleBase" id="RU363032"/>
    </source>
</evidence>
<dbReference type="CDD" id="cd06261">
    <property type="entry name" value="TM_PBP2"/>
    <property type="match status" value="1"/>
</dbReference>
<feature type="transmembrane region" description="Helical" evidence="7">
    <location>
        <begin position="240"/>
        <end position="262"/>
    </location>
</feature>
<dbReference type="AlphaFoldDB" id="A0A1Y2T708"/>
<protein>
    <submittedName>
        <fullName evidence="10">ABC transporter permease</fullName>
    </submittedName>
</protein>
<dbReference type="Gene3D" id="1.10.3720.10">
    <property type="entry name" value="MetI-like"/>
    <property type="match status" value="1"/>
</dbReference>
<dbReference type="Pfam" id="PF00528">
    <property type="entry name" value="BPD_transp_1"/>
    <property type="match status" value="1"/>
</dbReference>
<feature type="transmembrane region" description="Helical" evidence="7">
    <location>
        <begin position="194"/>
        <end position="219"/>
    </location>
</feature>
<evidence type="ECO:0000256" key="2">
    <source>
        <dbReference type="ARBA" id="ARBA00022448"/>
    </source>
</evidence>
<evidence type="ECO:0000256" key="3">
    <source>
        <dbReference type="ARBA" id="ARBA00022475"/>
    </source>
</evidence>
<feature type="transmembrane region" description="Helical" evidence="7">
    <location>
        <begin position="268"/>
        <end position="288"/>
    </location>
</feature>
<feature type="transmembrane region" description="Helical" evidence="7">
    <location>
        <begin position="300"/>
        <end position="320"/>
    </location>
</feature>
<gene>
    <name evidence="10" type="ORF">A6D92_00960</name>
    <name evidence="9" type="ORF">CWE10_03020</name>
</gene>
<keyword evidence="6 7" id="KW-0472">Membrane</keyword>
<comment type="caution">
    <text evidence="10">The sequence shown here is derived from an EMBL/GenBank/DDBJ whole genome shotgun (WGS) entry which is preliminary data.</text>
</comment>
<dbReference type="SUPFAM" id="SSF160964">
    <property type="entry name" value="MalF N-terminal region-like"/>
    <property type="match status" value="1"/>
</dbReference>
<dbReference type="InterPro" id="IPR000515">
    <property type="entry name" value="MetI-like"/>
</dbReference>
<comment type="similarity">
    <text evidence="7">Belongs to the binding-protein-dependent transport system permease family.</text>
</comment>
<dbReference type="Proteomes" id="UP000732377">
    <property type="component" value="Unassembled WGS sequence"/>
</dbReference>
<feature type="transmembrane region" description="Helical" evidence="7">
    <location>
        <begin position="110"/>
        <end position="132"/>
    </location>
</feature>
<dbReference type="GO" id="GO:0055085">
    <property type="term" value="P:transmembrane transport"/>
    <property type="evidence" value="ECO:0007669"/>
    <property type="project" value="InterPro"/>
</dbReference>
<keyword evidence="3" id="KW-1003">Cell membrane</keyword>
<evidence type="ECO:0000256" key="5">
    <source>
        <dbReference type="ARBA" id="ARBA00022989"/>
    </source>
</evidence>
<keyword evidence="2 7" id="KW-0813">Transport</keyword>
<feature type="transmembrane region" description="Helical" evidence="7">
    <location>
        <begin position="15"/>
        <end position="36"/>
    </location>
</feature>
<feature type="transmembrane region" description="Helical" evidence="7">
    <location>
        <begin position="144"/>
        <end position="164"/>
    </location>
</feature>
<evidence type="ECO:0000313" key="10">
    <source>
        <dbReference type="EMBL" id="OTA42188.1"/>
    </source>
</evidence>
<evidence type="ECO:0000313" key="9">
    <source>
        <dbReference type="EMBL" id="MBY6275177.1"/>
    </source>
</evidence>
<evidence type="ECO:0000313" key="11">
    <source>
        <dbReference type="Proteomes" id="UP000194267"/>
    </source>
</evidence>